<evidence type="ECO:0000313" key="3">
    <source>
        <dbReference type="EMBL" id="RAY15550.1"/>
    </source>
</evidence>
<dbReference type="EMBL" id="QLYX01000003">
    <property type="protein sequence ID" value="RAY15550.1"/>
    <property type="molecule type" value="Genomic_DNA"/>
</dbReference>
<feature type="region of interest" description="Disordered" evidence="1">
    <location>
        <begin position="1"/>
        <end position="20"/>
    </location>
</feature>
<name>A0A365H8U6_9ACTN</name>
<keyword evidence="2" id="KW-0472">Membrane</keyword>
<evidence type="ECO:0000313" key="4">
    <source>
        <dbReference type="Proteomes" id="UP000251891"/>
    </source>
</evidence>
<dbReference type="AlphaFoldDB" id="A0A365H8U6"/>
<evidence type="ECO:0000256" key="1">
    <source>
        <dbReference type="SAM" id="MobiDB-lite"/>
    </source>
</evidence>
<feature type="transmembrane region" description="Helical" evidence="2">
    <location>
        <begin position="133"/>
        <end position="153"/>
    </location>
</feature>
<keyword evidence="2" id="KW-0812">Transmembrane</keyword>
<evidence type="ECO:0000256" key="2">
    <source>
        <dbReference type="SAM" id="Phobius"/>
    </source>
</evidence>
<dbReference type="OrthoDB" id="3625784at2"/>
<gene>
    <name evidence="3" type="ORF">DPM19_07070</name>
</gene>
<feature type="transmembrane region" description="Helical" evidence="2">
    <location>
        <begin position="107"/>
        <end position="127"/>
    </location>
</feature>
<accession>A0A365H8U6</accession>
<keyword evidence="2" id="KW-1133">Transmembrane helix</keyword>
<dbReference type="Pfam" id="PF19853">
    <property type="entry name" value="DUF6328"/>
    <property type="match status" value="1"/>
</dbReference>
<comment type="caution">
    <text evidence="3">The sequence shown here is derived from an EMBL/GenBank/DDBJ whole genome shotgun (WGS) entry which is preliminary data.</text>
</comment>
<reference evidence="3 4" key="1">
    <citation type="submission" date="2018-06" db="EMBL/GenBank/DDBJ databases">
        <title>Actinomadura craniellae sp. nov. isolated from marine sponge Craniella sp.</title>
        <authorList>
            <person name="Li L."/>
            <person name="Xu Q.H."/>
            <person name="Lin H.W."/>
            <person name="Lu Y.H."/>
        </authorList>
    </citation>
    <scope>NUCLEOTIDE SEQUENCE [LARGE SCALE GENOMIC DNA]</scope>
    <source>
        <strain evidence="3 4">LHW63021</strain>
    </source>
</reference>
<dbReference type="Proteomes" id="UP000251891">
    <property type="component" value="Unassembled WGS sequence"/>
</dbReference>
<keyword evidence="4" id="KW-1185">Reference proteome</keyword>
<organism evidence="3 4">
    <name type="scientific">Actinomadura craniellae</name>
    <dbReference type="NCBI Taxonomy" id="2231787"/>
    <lineage>
        <taxon>Bacteria</taxon>
        <taxon>Bacillati</taxon>
        <taxon>Actinomycetota</taxon>
        <taxon>Actinomycetes</taxon>
        <taxon>Streptosporangiales</taxon>
        <taxon>Thermomonosporaceae</taxon>
        <taxon>Actinomadura</taxon>
    </lineage>
</organism>
<protein>
    <submittedName>
        <fullName evidence="3">Uncharacterized protein</fullName>
    </submittedName>
</protein>
<feature type="transmembrane region" description="Helical" evidence="2">
    <location>
        <begin position="33"/>
        <end position="54"/>
    </location>
</feature>
<dbReference type="InterPro" id="IPR046291">
    <property type="entry name" value="DUF6328"/>
</dbReference>
<dbReference type="RefSeq" id="WP_111864013.1">
    <property type="nucleotide sequence ID" value="NZ_QLYX01000003.1"/>
</dbReference>
<proteinExistence type="predicted"/>
<feature type="transmembrane region" description="Helical" evidence="2">
    <location>
        <begin position="66"/>
        <end position="86"/>
    </location>
</feature>
<sequence length="165" mass="18095">MTHTAEGGRHTGTSDESHKERVDRELLEMLQGFRVATTGVQVLFAFLLTVPFASGFDRLTTAGRDLFYVALFAAMLATICFISPAAQHRILFRQGDKERLLHRSNKYGILGALSLAVAITAAATLIMEMMVSTLAATITAALTAGLAAWAWFVQPMLARKRETRH</sequence>